<evidence type="ECO:0000313" key="2">
    <source>
        <dbReference type="Proteomes" id="UP000708208"/>
    </source>
</evidence>
<sequence>MGKSISLLRRKLVLFRGLFKTSPNLTENEIYEFFSNQRRGNDEAAAHFPKEKRIASNRLII</sequence>
<evidence type="ECO:0000313" key="1">
    <source>
        <dbReference type="EMBL" id="CAG7723915.1"/>
    </source>
</evidence>
<feature type="non-terminal residue" evidence="1">
    <location>
        <position position="1"/>
    </location>
</feature>
<name>A0A8J2JXT3_9HEXA</name>
<dbReference type="AlphaFoldDB" id="A0A8J2JXT3"/>
<dbReference type="EMBL" id="CAJVCH010103720">
    <property type="protein sequence ID" value="CAG7723915.1"/>
    <property type="molecule type" value="Genomic_DNA"/>
</dbReference>
<protein>
    <submittedName>
        <fullName evidence="1">Uncharacterized protein</fullName>
    </submittedName>
</protein>
<comment type="caution">
    <text evidence="1">The sequence shown here is derived from an EMBL/GenBank/DDBJ whole genome shotgun (WGS) entry which is preliminary data.</text>
</comment>
<proteinExistence type="predicted"/>
<dbReference type="Proteomes" id="UP000708208">
    <property type="component" value="Unassembled WGS sequence"/>
</dbReference>
<accession>A0A8J2JXT3</accession>
<keyword evidence="2" id="KW-1185">Reference proteome</keyword>
<reference evidence="1" key="1">
    <citation type="submission" date="2021-06" db="EMBL/GenBank/DDBJ databases">
        <authorList>
            <person name="Hodson N. C."/>
            <person name="Mongue J. A."/>
            <person name="Jaron S. K."/>
        </authorList>
    </citation>
    <scope>NUCLEOTIDE SEQUENCE</scope>
</reference>
<organism evidence="1 2">
    <name type="scientific">Allacma fusca</name>
    <dbReference type="NCBI Taxonomy" id="39272"/>
    <lineage>
        <taxon>Eukaryota</taxon>
        <taxon>Metazoa</taxon>
        <taxon>Ecdysozoa</taxon>
        <taxon>Arthropoda</taxon>
        <taxon>Hexapoda</taxon>
        <taxon>Collembola</taxon>
        <taxon>Symphypleona</taxon>
        <taxon>Sminthuridae</taxon>
        <taxon>Allacma</taxon>
    </lineage>
</organism>
<gene>
    <name evidence="1" type="ORF">AFUS01_LOCUS12970</name>
</gene>